<proteinExistence type="predicted"/>
<dbReference type="PANTHER" id="PTHR45947">
    <property type="entry name" value="SULFOQUINOVOSYL TRANSFERASE SQD2"/>
    <property type="match status" value="1"/>
</dbReference>
<feature type="domain" description="Glycosyltransferase subfamily 4-like N-terminal" evidence="1">
    <location>
        <begin position="20"/>
        <end position="110"/>
    </location>
</feature>
<organism evidence="2 3">
    <name type="scientific">Jannaschia faecimaris</name>
    <dbReference type="NCBI Taxonomy" id="1244108"/>
    <lineage>
        <taxon>Bacteria</taxon>
        <taxon>Pseudomonadati</taxon>
        <taxon>Pseudomonadota</taxon>
        <taxon>Alphaproteobacteria</taxon>
        <taxon>Rhodobacterales</taxon>
        <taxon>Roseobacteraceae</taxon>
        <taxon>Jannaschia</taxon>
    </lineage>
</organism>
<dbReference type="SUPFAM" id="SSF53756">
    <property type="entry name" value="UDP-Glycosyltransferase/glycogen phosphorylase"/>
    <property type="match status" value="1"/>
</dbReference>
<gene>
    <name evidence="2" type="ORF">SAMN05444004_101274</name>
</gene>
<dbReference type="PANTHER" id="PTHR45947:SF3">
    <property type="entry name" value="SULFOQUINOVOSYL TRANSFERASE SQD2"/>
    <property type="match status" value="1"/>
</dbReference>
<dbReference type="CDD" id="cd03801">
    <property type="entry name" value="GT4_PimA-like"/>
    <property type="match status" value="1"/>
</dbReference>
<protein>
    <submittedName>
        <fullName evidence="2">Glycosyltransferase involved in cell wall bisynthesis</fullName>
    </submittedName>
</protein>
<dbReference type="STRING" id="1244108.SAMN05444004_101274"/>
<dbReference type="Proteomes" id="UP000198914">
    <property type="component" value="Unassembled WGS sequence"/>
</dbReference>
<keyword evidence="2" id="KW-0808">Transferase</keyword>
<dbReference type="RefSeq" id="WP_092641128.1">
    <property type="nucleotide sequence ID" value="NZ_FNPX01000001.1"/>
</dbReference>
<dbReference type="Pfam" id="PF13439">
    <property type="entry name" value="Glyco_transf_4"/>
    <property type="match status" value="1"/>
</dbReference>
<dbReference type="EMBL" id="FNPX01000001">
    <property type="protein sequence ID" value="SDY37334.1"/>
    <property type="molecule type" value="Genomic_DNA"/>
</dbReference>
<dbReference type="Pfam" id="PF13692">
    <property type="entry name" value="Glyco_trans_1_4"/>
    <property type="match status" value="1"/>
</dbReference>
<dbReference type="InterPro" id="IPR050194">
    <property type="entry name" value="Glycosyltransferase_grp1"/>
</dbReference>
<name>A0A1H3JDQ9_9RHOB</name>
<dbReference type="OrthoDB" id="3861448at2"/>
<evidence type="ECO:0000313" key="3">
    <source>
        <dbReference type="Proteomes" id="UP000198914"/>
    </source>
</evidence>
<reference evidence="3" key="1">
    <citation type="submission" date="2016-10" db="EMBL/GenBank/DDBJ databases">
        <authorList>
            <person name="Varghese N."/>
            <person name="Submissions S."/>
        </authorList>
    </citation>
    <scope>NUCLEOTIDE SEQUENCE [LARGE SCALE GENOMIC DNA]</scope>
    <source>
        <strain evidence="3">DSM 100420</strain>
    </source>
</reference>
<keyword evidence="3" id="KW-1185">Reference proteome</keyword>
<dbReference type="GO" id="GO:0016757">
    <property type="term" value="F:glycosyltransferase activity"/>
    <property type="evidence" value="ECO:0007669"/>
    <property type="project" value="TreeGrafter"/>
</dbReference>
<dbReference type="InterPro" id="IPR028098">
    <property type="entry name" value="Glyco_trans_4-like_N"/>
</dbReference>
<dbReference type="Gene3D" id="3.40.50.2000">
    <property type="entry name" value="Glycogen Phosphorylase B"/>
    <property type="match status" value="2"/>
</dbReference>
<evidence type="ECO:0000313" key="2">
    <source>
        <dbReference type="EMBL" id="SDY37334.1"/>
    </source>
</evidence>
<evidence type="ECO:0000259" key="1">
    <source>
        <dbReference type="Pfam" id="PF13439"/>
    </source>
</evidence>
<accession>A0A1H3JDQ9</accession>
<dbReference type="AlphaFoldDB" id="A0A1H3JDQ9"/>
<sequence>MKLIVFAHRLELGETQIDAIEMAAALCDRHGFDVVLHAAPGPALEQANARGLRYAPAPDVRLSPTIARMRALRDLVRREEPDLIHAWDWWQGLEAYIGTHLTMGVPLVISDMMMSLTGALPRDVPTTFGFPAQQELAQARGWRRTDLLPSPVNLVANAPNAVDAAQFRRLHDIALNDILLVSVSRPSAEMGSDALIRAIRAVRHMGTALPLRLLLIGDGPARTQLRALADEANEHLGRLAVILTGPMADPRPAYAASDVVLGMGASALRGLAFAKPVIVVGGQGFARIFDSESAPIFLRSGLFGKRASGTDNHPMADAIGKLAWDPELRRHLADTGLDFVTRHHGLDMVTDRFAQFCHEAVTHRNGRSGTFWPLCRTAFFYLRERRFRVAARDTLGKV</sequence>